<name>A0A7J6IWN2_COLFN</name>
<dbReference type="PANTHER" id="PTHR42083">
    <property type="entry name" value="MARVEL DOMAIN-CONTAINING PROTEIN"/>
    <property type="match status" value="1"/>
</dbReference>
<dbReference type="EMBL" id="ANPB02000006">
    <property type="protein sequence ID" value="KAF4480926.1"/>
    <property type="molecule type" value="Genomic_DNA"/>
</dbReference>
<keyword evidence="1" id="KW-0472">Membrane</keyword>
<dbReference type="InParanoid" id="A0A7J6IWN2"/>
<keyword evidence="1" id="KW-1133">Transmembrane helix</keyword>
<dbReference type="PANTHER" id="PTHR42083:SF1">
    <property type="entry name" value="MARVEL DOMAIN-CONTAINING PROTEIN"/>
    <property type="match status" value="1"/>
</dbReference>
<reference evidence="2 3" key="2">
    <citation type="submission" date="2020-04" db="EMBL/GenBank/DDBJ databases">
        <title>Genome sequencing and assembly of multiple isolates from the Colletotrichum gloeosporioides species complex.</title>
        <authorList>
            <person name="Gan P."/>
            <person name="Shirasu K."/>
        </authorList>
    </citation>
    <scope>NUCLEOTIDE SEQUENCE [LARGE SCALE GENOMIC DNA]</scope>
    <source>
        <strain evidence="2 3">Nara gc5</strain>
    </source>
</reference>
<evidence type="ECO:0000313" key="3">
    <source>
        <dbReference type="Proteomes" id="UP000011096"/>
    </source>
</evidence>
<proteinExistence type="predicted"/>
<accession>A0A7J6IWN2</accession>
<comment type="caution">
    <text evidence="2">The sequence shown here is derived from an EMBL/GenBank/DDBJ whole genome shotgun (WGS) entry which is preliminary data.</text>
</comment>
<keyword evidence="1" id="KW-0812">Transmembrane</keyword>
<dbReference type="Proteomes" id="UP000011096">
    <property type="component" value="Unassembled WGS sequence"/>
</dbReference>
<evidence type="ECO:0000313" key="2">
    <source>
        <dbReference type="EMBL" id="KAF4480926.1"/>
    </source>
</evidence>
<feature type="transmembrane region" description="Helical" evidence="1">
    <location>
        <begin position="6"/>
        <end position="33"/>
    </location>
</feature>
<feature type="transmembrane region" description="Helical" evidence="1">
    <location>
        <begin position="54"/>
        <end position="72"/>
    </location>
</feature>
<evidence type="ECO:0008006" key="4">
    <source>
        <dbReference type="Google" id="ProtNLM"/>
    </source>
</evidence>
<dbReference type="GeneID" id="43616972"/>
<organism evidence="2 3">
    <name type="scientific">Colletotrichum fructicola (strain Nara gc5)</name>
    <name type="common">Anthracnose fungus</name>
    <name type="synonym">Colletotrichum gloeosporioides (strain Nara gc5)</name>
    <dbReference type="NCBI Taxonomy" id="1213859"/>
    <lineage>
        <taxon>Eukaryota</taxon>
        <taxon>Fungi</taxon>
        <taxon>Dikarya</taxon>
        <taxon>Ascomycota</taxon>
        <taxon>Pezizomycotina</taxon>
        <taxon>Sordariomycetes</taxon>
        <taxon>Hypocreomycetidae</taxon>
        <taxon>Glomerellales</taxon>
        <taxon>Glomerellaceae</taxon>
        <taxon>Colletotrichum</taxon>
        <taxon>Colletotrichum gloeosporioides species complex</taxon>
    </lineage>
</organism>
<reference evidence="2 3" key="1">
    <citation type="submission" date="2012-08" db="EMBL/GenBank/DDBJ databases">
        <authorList>
            <person name="Gan P.H.P."/>
            <person name="Ikeda K."/>
            <person name="Irieda H."/>
            <person name="Narusaka M."/>
            <person name="O'Connell R.J."/>
            <person name="Narusaka Y."/>
            <person name="Takano Y."/>
            <person name="Kubo Y."/>
            <person name="Shirasu K."/>
        </authorList>
    </citation>
    <scope>NUCLEOTIDE SEQUENCE [LARGE SCALE GENOMIC DNA]</scope>
    <source>
        <strain evidence="2 3">Nara gc5</strain>
    </source>
</reference>
<dbReference type="OrthoDB" id="5363290at2759"/>
<keyword evidence="3" id="KW-1185">Reference proteome</keyword>
<feature type="transmembrane region" description="Helical" evidence="1">
    <location>
        <begin position="121"/>
        <end position="139"/>
    </location>
</feature>
<dbReference type="AlphaFoldDB" id="A0A7J6IWN2"/>
<gene>
    <name evidence="2" type="ORF">CGGC5_v011243</name>
</gene>
<protein>
    <recommendedName>
        <fullName evidence="4">MARVEL domain-containing protein</fullName>
    </recommendedName>
</protein>
<sequence>MGLFGMAASYLAFTVLHFFQFVLAITVCGLYAVDLQRARNEGVYVDSKWVFAEVVGALSAVTALLYCVPFILRFAATFVWDVILFVLWIALFGLFGNMYIKENAEGDKDIQRMKNAVWVDLANALLWLISTLASAAYWWSHRERLLPPSAFVQSQKQLQMLAFGVVFIADTIPEPQ</sequence>
<feature type="transmembrane region" description="Helical" evidence="1">
    <location>
        <begin position="78"/>
        <end position="100"/>
    </location>
</feature>
<evidence type="ECO:0000256" key="1">
    <source>
        <dbReference type="SAM" id="Phobius"/>
    </source>
</evidence>
<dbReference type="RefSeq" id="XP_031888007.2">
    <property type="nucleotide sequence ID" value="XM_032032934.2"/>
</dbReference>